<dbReference type="Pfam" id="PF13374">
    <property type="entry name" value="TPR_10"/>
    <property type="match status" value="1"/>
</dbReference>
<sequence>MSLRQSAFGLLRRLRYPNRAVTSVAWSRTTNNALIQTGKKEFSSDYGFGRHTWKSQYRDFALWICLSGQAVILCVNSSPALAEDVSIEPSSEKDVEEANLTGLWKIEDGSVISNIHTSKWRVFTDHGRDLFLQGKLEEAERLFLSALQEAKEGFGERDPHVASAFNNLAELYRVKKVFDKAEPLYLEAVKILEESFGPEDIRAAGIVFTSCHRSLHFAIFSLLVASFSVGTWKLEVPSEQSSVAKSLSDHWVGASLHNLGQFYLVQRKLEKAHTCYERALKIKKRVLGHDHTDYADTVYHLGIVLHLQGKEKDSESLIQDSIRIMEEGGHGESGICLRRLRYLAQMYIKSNKLAEAENVQRKVLHVMELSKGWNSLDTVIAAEGLGLTLQSVGNLRESKDLLERCLEARKTILPQDHIQVASNMLYIARVEMLNSDRLRMMNMSEAIAEVDKVKVRLVHSIRIAQKILNKSAKQEDRQRYSEVSRQTGKDEQAARVILLQSLNALGLLEITKKEILESKGEHSPAKETEDSLRHFISAFNMFRTERLKKSFSSELRSEYLSCLKNFSSLISNSTSDSMQRGLLETLEDEIKRVEGEL</sequence>
<organism evidence="2 3">
    <name type="scientific">Rhododendron griersonianum</name>
    <dbReference type="NCBI Taxonomy" id="479676"/>
    <lineage>
        <taxon>Eukaryota</taxon>
        <taxon>Viridiplantae</taxon>
        <taxon>Streptophyta</taxon>
        <taxon>Embryophyta</taxon>
        <taxon>Tracheophyta</taxon>
        <taxon>Spermatophyta</taxon>
        <taxon>Magnoliopsida</taxon>
        <taxon>eudicotyledons</taxon>
        <taxon>Gunneridae</taxon>
        <taxon>Pentapetalae</taxon>
        <taxon>asterids</taxon>
        <taxon>Ericales</taxon>
        <taxon>Ericaceae</taxon>
        <taxon>Ericoideae</taxon>
        <taxon>Rhodoreae</taxon>
        <taxon>Rhododendron</taxon>
    </lineage>
</organism>
<evidence type="ECO:0000256" key="1">
    <source>
        <dbReference type="PROSITE-ProRule" id="PRU00339"/>
    </source>
</evidence>
<dbReference type="PANTHER" id="PTHR47689">
    <property type="entry name" value="TETRATRICOPEPTIDE REPEAT (TPR)-LIKE SUPERFAMILY PROTEIN"/>
    <property type="match status" value="1"/>
</dbReference>
<proteinExistence type="predicted"/>
<dbReference type="PANTHER" id="PTHR47689:SF2">
    <property type="entry name" value="TETRATRICOPEPTIDE REPEAT (TPR)-LIKE SUPERFAMILY PROTEIN"/>
    <property type="match status" value="1"/>
</dbReference>
<dbReference type="SUPFAM" id="SSF48452">
    <property type="entry name" value="TPR-like"/>
    <property type="match status" value="2"/>
</dbReference>
<accession>A0AAV6IZL9</accession>
<gene>
    <name evidence="2" type="ORF">RHGRI_022470</name>
</gene>
<dbReference type="Gene3D" id="1.25.40.10">
    <property type="entry name" value="Tetratricopeptide repeat domain"/>
    <property type="match status" value="2"/>
</dbReference>
<evidence type="ECO:0000313" key="3">
    <source>
        <dbReference type="Proteomes" id="UP000823749"/>
    </source>
</evidence>
<dbReference type="Pfam" id="PF13424">
    <property type="entry name" value="TPR_12"/>
    <property type="match status" value="2"/>
</dbReference>
<dbReference type="InterPro" id="IPR011990">
    <property type="entry name" value="TPR-like_helical_dom_sf"/>
</dbReference>
<dbReference type="SMART" id="SM00028">
    <property type="entry name" value="TPR"/>
    <property type="match status" value="5"/>
</dbReference>
<evidence type="ECO:0000313" key="2">
    <source>
        <dbReference type="EMBL" id="KAG5534351.1"/>
    </source>
</evidence>
<name>A0AAV6IZL9_9ERIC</name>
<dbReference type="PROSITE" id="PS50005">
    <property type="entry name" value="TPR"/>
    <property type="match status" value="1"/>
</dbReference>
<reference evidence="2" key="1">
    <citation type="submission" date="2020-08" db="EMBL/GenBank/DDBJ databases">
        <title>Plant Genome Project.</title>
        <authorList>
            <person name="Zhang R.-G."/>
        </authorList>
    </citation>
    <scope>NUCLEOTIDE SEQUENCE</scope>
    <source>
        <strain evidence="2">WSP0</strain>
        <tissue evidence="2">Leaf</tissue>
    </source>
</reference>
<dbReference type="EMBL" id="JACTNZ010000008">
    <property type="protein sequence ID" value="KAG5534351.1"/>
    <property type="molecule type" value="Genomic_DNA"/>
</dbReference>
<dbReference type="InterPro" id="IPR019734">
    <property type="entry name" value="TPR_rpt"/>
</dbReference>
<comment type="caution">
    <text evidence="2">The sequence shown here is derived from an EMBL/GenBank/DDBJ whole genome shotgun (WGS) entry which is preliminary data.</text>
</comment>
<keyword evidence="3" id="KW-1185">Reference proteome</keyword>
<dbReference type="AlphaFoldDB" id="A0AAV6IZL9"/>
<evidence type="ECO:0008006" key="4">
    <source>
        <dbReference type="Google" id="ProtNLM"/>
    </source>
</evidence>
<feature type="repeat" description="TPR" evidence="1">
    <location>
        <begin position="253"/>
        <end position="286"/>
    </location>
</feature>
<dbReference type="Proteomes" id="UP000823749">
    <property type="component" value="Chromosome 8"/>
</dbReference>
<keyword evidence="1" id="KW-0802">TPR repeat</keyword>
<protein>
    <recommendedName>
        <fullName evidence="4">Kinesin light chain</fullName>
    </recommendedName>
</protein>